<feature type="domain" description="Flavin reductase like" evidence="3">
    <location>
        <begin position="18"/>
        <end position="162"/>
    </location>
</feature>
<comment type="similarity">
    <text evidence="1">Belongs to the non-flavoprotein flavin reductase family.</text>
</comment>
<dbReference type="Gene3D" id="2.30.110.10">
    <property type="entry name" value="Electron Transport, Fmn-binding Protein, Chain A"/>
    <property type="match status" value="1"/>
</dbReference>
<dbReference type="SMART" id="SM00903">
    <property type="entry name" value="Flavin_Reduct"/>
    <property type="match status" value="1"/>
</dbReference>
<protein>
    <submittedName>
        <fullName evidence="4">Putative oxidoreductase</fullName>
    </submittedName>
</protein>
<dbReference type="Proteomes" id="UP000019491">
    <property type="component" value="Unassembled WGS sequence"/>
</dbReference>
<dbReference type="AlphaFoldDB" id="X0Q0D9"/>
<dbReference type="PANTHER" id="PTHR30466">
    <property type="entry name" value="FLAVIN REDUCTASE"/>
    <property type="match status" value="1"/>
</dbReference>
<dbReference type="GO" id="GO:0042602">
    <property type="term" value="F:riboflavin reductase (NADPH) activity"/>
    <property type="evidence" value="ECO:0007669"/>
    <property type="project" value="TreeGrafter"/>
</dbReference>
<dbReference type="InterPro" id="IPR050268">
    <property type="entry name" value="NADH-dep_flavin_reductase"/>
</dbReference>
<keyword evidence="5" id="KW-1185">Reference proteome</keyword>
<gene>
    <name evidence="4" type="ORF">RW1_009_00200</name>
</gene>
<dbReference type="RefSeq" id="WP_037228492.1">
    <property type="nucleotide sequence ID" value="NZ_BAWF01000009.1"/>
</dbReference>
<dbReference type="InterPro" id="IPR012349">
    <property type="entry name" value="Split_barrel_FMN-bd"/>
</dbReference>
<dbReference type="GO" id="GO:0010181">
    <property type="term" value="F:FMN binding"/>
    <property type="evidence" value="ECO:0007669"/>
    <property type="project" value="InterPro"/>
</dbReference>
<evidence type="ECO:0000256" key="2">
    <source>
        <dbReference type="ARBA" id="ARBA00023002"/>
    </source>
</evidence>
<dbReference type="SUPFAM" id="SSF50475">
    <property type="entry name" value="FMN-binding split barrel"/>
    <property type="match status" value="1"/>
</dbReference>
<dbReference type="Pfam" id="PF01613">
    <property type="entry name" value="Flavin_Reduct"/>
    <property type="match status" value="1"/>
</dbReference>
<sequence length="173" mass="18728">MSAPLSEQANTEYFRHVLGHYPTGIVVVTAVGESGQPVGMAVGSFTSVSLEPPLVAFLPDKSSSSFPLLREAASFCVNVLSEDQEDLCRQFARKGIDRFHGVEWSPAPSGAPVLAGSVAWIDCIPQTLHEAGDHFIVIGRVQALVATSDRRPLLFFRSSYDQLATPEDVDLKQ</sequence>
<dbReference type="PANTHER" id="PTHR30466:SF11">
    <property type="entry name" value="FLAVIN-DEPENDENT MONOOXYGENASE, REDUCTASE SUBUNIT HSAB"/>
    <property type="match status" value="1"/>
</dbReference>
<organism evidence="4 5">
    <name type="scientific">Rhodococcus wratislaviensis NBRC 100605</name>
    <dbReference type="NCBI Taxonomy" id="1219028"/>
    <lineage>
        <taxon>Bacteria</taxon>
        <taxon>Bacillati</taxon>
        <taxon>Actinomycetota</taxon>
        <taxon>Actinomycetes</taxon>
        <taxon>Mycobacteriales</taxon>
        <taxon>Nocardiaceae</taxon>
        <taxon>Rhodococcus</taxon>
    </lineage>
</organism>
<evidence type="ECO:0000259" key="3">
    <source>
        <dbReference type="SMART" id="SM00903"/>
    </source>
</evidence>
<reference evidence="4 5" key="1">
    <citation type="submission" date="2014-02" db="EMBL/GenBank/DDBJ databases">
        <title>Whole genome shotgun sequence of Rhodococcus wratislaviensis NBRC 100605.</title>
        <authorList>
            <person name="Hosoyama A."/>
            <person name="Tsuchikane K."/>
            <person name="Yoshida I."/>
            <person name="Ohji S."/>
            <person name="Ichikawa N."/>
            <person name="Yamazoe A."/>
            <person name="Fujita N."/>
        </authorList>
    </citation>
    <scope>NUCLEOTIDE SEQUENCE [LARGE SCALE GENOMIC DNA]</scope>
    <source>
        <strain evidence="4 5">NBRC 100605</strain>
    </source>
</reference>
<dbReference type="InterPro" id="IPR002563">
    <property type="entry name" value="Flavin_Rdtase-like_dom"/>
</dbReference>
<evidence type="ECO:0000313" key="5">
    <source>
        <dbReference type="Proteomes" id="UP000019491"/>
    </source>
</evidence>
<dbReference type="OrthoDB" id="9792858at2"/>
<name>X0Q0D9_RHOWR</name>
<comment type="caution">
    <text evidence="4">The sequence shown here is derived from an EMBL/GenBank/DDBJ whole genome shotgun (WGS) entry which is preliminary data.</text>
</comment>
<evidence type="ECO:0000313" key="4">
    <source>
        <dbReference type="EMBL" id="GAF43596.1"/>
    </source>
</evidence>
<dbReference type="EMBL" id="BAWF01000009">
    <property type="protein sequence ID" value="GAF43596.1"/>
    <property type="molecule type" value="Genomic_DNA"/>
</dbReference>
<evidence type="ECO:0000256" key="1">
    <source>
        <dbReference type="ARBA" id="ARBA00008898"/>
    </source>
</evidence>
<keyword evidence="2" id="KW-0560">Oxidoreductase</keyword>
<accession>X0Q0D9</accession>
<proteinExistence type="inferred from homology"/>